<protein>
    <submittedName>
        <fullName evidence="1">12106_t:CDS:1</fullName>
    </submittedName>
</protein>
<name>A0ACA9SZ08_9GLOM</name>
<reference evidence="1" key="1">
    <citation type="submission" date="2021-06" db="EMBL/GenBank/DDBJ databases">
        <authorList>
            <person name="Kallberg Y."/>
            <person name="Tangrot J."/>
            <person name="Rosling A."/>
        </authorList>
    </citation>
    <scope>NUCLEOTIDE SEQUENCE</scope>
    <source>
        <strain evidence="1">MA461A</strain>
    </source>
</reference>
<proteinExistence type="predicted"/>
<keyword evidence="2" id="KW-1185">Reference proteome</keyword>
<comment type="caution">
    <text evidence="1">The sequence shown here is derived from an EMBL/GenBank/DDBJ whole genome shotgun (WGS) entry which is preliminary data.</text>
</comment>
<organism evidence="1 2">
    <name type="scientific">Racocetra persica</name>
    <dbReference type="NCBI Taxonomy" id="160502"/>
    <lineage>
        <taxon>Eukaryota</taxon>
        <taxon>Fungi</taxon>
        <taxon>Fungi incertae sedis</taxon>
        <taxon>Mucoromycota</taxon>
        <taxon>Glomeromycotina</taxon>
        <taxon>Glomeromycetes</taxon>
        <taxon>Diversisporales</taxon>
        <taxon>Gigasporaceae</taxon>
        <taxon>Racocetra</taxon>
    </lineage>
</organism>
<gene>
    <name evidence="1" type="ORF">RPERSI_LOCUS36323</name>
</gene>
<dbReference type="Proteomes" id="UP000789920">
    <property type="component" value="Unassembled WGS sequence"/>
</dbReference>
<accession>A0ACA9SZ08</accession>
<feature type="non-terminal residue" evidence="1">
    <location>
        <position position="98"/>
    </location>
</feature>
<feature type="non-terminal residue" evidence="1">
    <location>
        <position position="1"/>
    </location>
</feature>
<evidence type="ECO:0000313" key="1">
    <source>
        <dbReference type="EMBL" id="CAG8850913.1"/>
    </source>
</evidence>
<sequence>LRLVKRERPGDKSCEERAARPEIDALVLSQFVSKANHEKYNCPNCDLKNYPSQLPPGGNDSNLSIGSNENSFPTDNSERRTPDQQSKEKSSVQSDRSK</sequence>
<dbReference type="EMBL" id="CAJVQC010173257">
    <property type="protein sequence ID" value="CAG8850913.1"/>
    <property type="molecule type" value="Genomic_DNA"/>
</dbReference>
<evidence type="ECO:0000313" key="2">
    <source>
        <dbReference type="Proteomes" id="UP000789920"/>
    </source>
</evidence>